<dbReference type="EMBL" id="CP016268">
    <property type="protein sequence ID" value="ANO50437.1"/>
    <property type="molecule type" value="Genomic_DNA"/>
</dbReference>
<protein>
    <recommendedName>
        <fullName evidence="3">Apea-like HEPN domain-containing protein</fullName>
    </recommendedName>
</protein>
<dbReference type="Proteomes" id="UP000092695">
    <property type="component" value="Chromosome"/>
</dbReference>
<evidence type="ECO:0000313" key="1">
    <source>
        <dbReference type="EMBL" id="ANO50437.1"/>
    </source>
</evidence>
<evidence type="ECO:0000313" key="2">
    <source>
        <dbReference type="Proteomes" id="UP000092695"/>
    </source>
</evidence>
<gene>
    <name evidence="1" type="ORF">BA177_03740</name>
</gene>
<proteinExistence type="predicted"/>
<dbReference type="STRING" id="1548547.BA177_03740"/>
<evidence type="ECO:0008006" key="3">
    <source>
        <dbReference type="Google" id="ProtNLM"/>
    </source>
</evidence>
<dbReference type="RefSeq" id="WP_068613003.1">
    <property type="nucleotide sequence ID" value="NZ_CP016268.1"/>
</dbReference>
<dbReference type="KEGG" id="woc:BA177_03740"/>
<dbReference type="AlphaFoldDB" id="A0A193LD48"/>
<reference evidence="1 2" key="1">
    <citation type="submission" date="2016-06" db="EMBL/GenBank/DDBJ databases">
        <title>Complete genome sequence of a deep-branching marine Gamma Proteobacterium Woeseia oceani type strain XK5.</title>
        <authorList>
            <person name="Mu D."/>
            <person name="Du Z."/>
        </authorList>
    </citation>
    <scope>NUCLEOTIDE SEQUENCE [LARGE SCALE GENOMIC DNA]</scope>
    <source>
        <strain evidence="1 2">XK5</strain>
    </source>
</reference>
<sequence>MENSTSKRRYFPGGLPEQFGDFVQTIIPVEHEFDVYYIANKLICEVESALAKFDLEILGELPDDLEDFAKRHNFVLADDEIFLEVKDTRHYDCISAREHADRRLDMLQDLFTLFHHKEQIGWQDRTLIRQYCVDSPQMISSTGNAMQRSFDLRADKASQQLNWLLENIALWRDGGFQKFSRIVDLHGICVTNDVPENQLLNLWIALETLVPSSVKRNKVNNIVRSIDPFVRLTYVKRLIDRAVFDLVSWNQQYARKFLSKIPDAKKQPIQIKIKMLRLLADPANEGVRSELYAALLDYHLLRYRIFRLSETFSSPEKLATLIDAHSQRVEWELRRLYRTRNLIVHTGRTPKYIGALIENGHEYLDLVLEEIMELTCGEYNVPSLEQVFEIERLHIQRYEATLHAADTFSGADCDFLYRQHVRRED</sequence>
<accession>A0A193LD48</accession>
<name>A0A193LD48_9GAMM</name>
<dbReference type="OrthoDB" id="6626310at2"/>
<keyword evidence="2" id="KW-1185">Reference proteome</keyword>
<organism evidence="1 2">
    <name type="scientific">Woeseia oceani</name>
    <dbReference type="NCBI Taxonomy" id="1548547"/>
    <lineage>
        <taxon>Bacteria</taxon>
        <taxon>Pseudomonadati</taxon>
        <taxon>Pseudomonadota</taxon>
        <taxon>Gammaproteobacteria</taxon>
        <taxon>Woeseiales</taxon>
        <taxon>Woeseiaceae</taxon>
        <taxon>Woeseia</taxon>
    </lineage>
</organism>